<keyword evidence="1" id="KW-0812">Transmembrane</keyword>
<dbReference type="InterPro" id="IPR025597">
    <property type="entry name" value="DUF4345"/>
</dbReference>
<dbReference type="EMBL" id="FRDF01000008">
    <property type="protein sequence ID" value="SHN57228.1"/>
    <property type="molecule type" value="Genomic_DNA"/>
</dbReference>
<sequence length="128" mass="12987">MMMFLRAALVLGGLGSMLIGSGFLIAPVELGAMFGVEAGGPQGLSSLRADFTAFFWVAGGSLAWGGWRRNGAVLLVAAALMGIALLGRVVGLILDGSYAGAFGPMVVEAVTLSLAFTGYRMFGRGGPG</sequence>
<reference evidence="3" key="1">
    <citation type="submission" date="2016-12" db="EMBL/GenBank/DDBJ databases">
        <authorList>
            <person name="Varghese N."/>
            <person name="Submissions S."/>
        </authorList>
    </citation>
    <scope>NUCLEOTIDE SEQUENCE [LARGE SCALE GENOMIC DNA]</scope>
    <source>
        <strain evidence="3">DSM 11032</strain>
    </source>
</reference>
<accession>A0A1M7SFD4</accession>
<feature type="transmembrane region" description="Helical" evidence="1">
    <location>
        <begin position="72"/>
        <end position="94"/>
    </location>
</feature>
<name>A0A1M7SFD4_9SPHN</name>
<evidence type="ECO:0000313" key="2">
    <source>
        <dbReference type="EMBL" id="SHN57228.1"/>
    </source>
</evidence>
<organism evidence="2 3">
    <name type="scientific">Erythrobacter sanguineus</name>
    <dbReference type="NCBI Taxonomy" id="198312"/>
    <lineage>
        <taxon>Bacteria</taxon>
        <taxon>Pseudomonadati</taxon>
        <taxon>Pseudomonadota</taxon>
        <taxon>Alphaproteobacteria</taxon>
        <taxon>Sphingomonadales</taxon>
        <taxon>Erythrobacteraceae</taxon>
        <taxon>Erythrobacter/Porphyrobacter group</taxon>
        <taxon>Erythrobacter</taxon>
    </lineage>
</organism>
<proteinExistence type="predicted"/>
<feature type="transmembrane region" description="Helical" evidence="1">
    <location>
        <begin position="100"/>
        <end position="122"/>
    </location>
</feature>
<keyword evidence="1" id="KW-1133">Transmembrane helix</keyword>
<evidence type="ECO:0000256" key="1">
    <source>
        <dbReference type="SAM" id="Phobius"/>
    </source>
</evidence>
<dbReference type="RefSeq" id="WP_072674128.1">
    <property type="nucleotide sequence ID" value="NZ_FRDF01000008.1"/>
</dbReference>
<gene>
    <name evidence="2" type="ORF">SAMN02745193_01595</name>
</gene>
<keyword evidence="3" id="KW-1185">Reference proteome</keyword>
<feature type="transmembrane region" description="Helical" evidence="1">
    <location>
        <begin position="47"/>
        <end position="65"/>
    </location>
</feature>
<dbReference type="OrthoDB" id="5875348at2"/>
<dbReference type="Pfam" id="PF14248">
    <property type="entry name" value="DUF4345"/>
    <property type="match status" value="1"/>
</dbReference>
<dbReference type="STRING" id="198312.SAMN02745193_01595"/>
<protein>
    <recommendedName>
        <fullName evidence="4">DUF4345 domain-containing protein</fullName>
    </recommendedName>
</protein>
<evidence type="ECO:0008006" key="4">
    <source>
        <dbReference type="Google" id="ProtNLM"/>
    </source>
</evidence>
<dbReference type="AlphaFoldDB" id="A0A1M7SFD4"/>
<dbReference type="Proteomes" id="UP000184391">
    <property type="component" value="Unassembled WGS sequence"/>
</dbReference>
<keyword evidence="1" id="KW-0472">Membrane</keyword>
<evidence type="ECO:0000313" key="3">
    <source>
        <dbReference type="Proteomes" id="UP000184391"/>
    </source>
</evidence>